<dbReference type="AlphaFoldDB" id="A0A1T4TAX5"/>
<dbReference type="InterPro" id="IPR011013">
    <property type="entry name" value="Gal_mutarotase_sf_dom"/>
</dbReference>
<dbReference type="PANTHER" id="PTHR11122">
    <property type="entry name" value="APOSPORY-ASSOCIATED PROTEIN C-RELATED"/>
    <property type="match status" value="1"/>
</dbReference>
<proteinExistence type="predicted"/>
<accession>A0A1T4TAX5</accession>
<keyword evidence="2" id="KW-1185">Reference proteome</keyword>
<dbReference type="Pfam" id="PF01263">
    <property type="entry name" value="Aldose_epim"/>
    <property type="match status" value="1"/>
</dbReference>
<dbReference type="SUPFAM" id="SSF74650">
    <property type="entry name" value="Galactose mutarotase-like"/>
    <property type="match status" value="1"/>
</dbReference>
<name>A0A1T4TAX5_9HYPH</name>
<protein>
    <submittedName>
        <fullName evidence="1">Galactose mutarotase</fullName>
    </submittedName>
</protein>
<dbReference type="GO" id="GO:0016853">
    <property type="term" value="F:isomerase activity"/>
    <property type="evidence" value="ECO:0007669"/>
    <property type="project" value="InterPro"/>
</dbReference>
<dbReference type="GO" id="GO:0030246">
    <property type="term" value="F:carbohydrate binding"/>
    <property type="evidence" value="ECO:0007669"/>
    <property type="project" value="InterPro"/>
</dbReference>
<dbReference type="Gene3D" id="2.70.98.10">
    <property type="match status" value="1"/>
</dbReference>
<evidence type="ECO:0000313" key="1">
    <source>
        <dbReference type="EMBL" id="SKA37720.1"/>
    </source>
</evidence>
<sequence>MSSAVADPRIVSIASRDLRAEISELGAELVRLQDGDGRELLWNGDPAYWTGHAPLLFPIVGSVKGDVIRVHGKTYPLQRHGFARRSRFQCLASTASRCQWRLASSSETRAQYPFNFTLDVVYEIVGPRLEIVATATNTGSERMPVSFGFHPAFHWPLPYGRPREEHAIRFEMPEPLAVRRLENGLLAPHLFASPVHDHTLALADDLFRDDALIFDRLASRKVTYGAATGGAAMGPQLEVAFPDMPHLGIWSKPGAGFVCIEPWHGFASPTDFDDELRTKPGMAILPPGDAQAFEMKITLRR</sequence>
<dbReference type="CDD" id="cd09024">
    <property type="entry name" value="Aldose_epim_lacX"/>
    <property type="match status" value="1"/>
</dbReference>
<dbReference type="OrthoDB" id="9795355at2"/>
<evidence type="ECO:0000313" key="2">
    <source>
        <dbReference type="Proteomes" id="UP000190092"/>
    </source>
</evidence>
<dbReference type="RefSeq" id="WP_085937684.1">
    <property type="nucleotide sequence ID" value="NZ_FUWJ01000015.1"/>
</dbReference>
<dbReference type="GO" id="GO:0005975">
    <property type="term" value="P:carbohydrate metabolic process"/>
    <property type="evidence" value="ECO:0007669"/>
    <property type="project" value="InterPro"/>
</dbReference>
<gene>
    <name evidence="1" type="ORF">SAMN02745126_05945</name>
</gene>
<dbReference type="PANTHER" id="PTHR11122:SF13">
    <property type="entry name" value="GLUCOSE-6-PHOSPHATE 1-EPIMERASE"/>
    <property type="match status" value="1"/>
</dbReference>
<dbReference type="Proteomes" id="UP000190092">
    <property type="component" value="Unassembled WGS sequence"/>
</dbReference>
<dbReference type="STRING" id="225324.SAMN02745126_05945"/>
<dbReference type="InterPro" id="IPR014718">
    <property type="entry name" value="GH-type_carb-bd"/>
</dbReference>
<reference evidence="2" key="1">
    <citation type="submission" date="2017-02" db="EMBL/GenBank/DDBJ databases">
        <authorList>
            <person name="Varghese N."/>
            <person name="Submissions S."/>
        </authorList>
    </citation>
    <scope>NUCLEOTIDE SEQUENCE [LARGE SCALE GENOMIC DNA]</scope>
    <source>
        <strain evidence="2">ATCC 27094</strain>
    </source>
</reference>
<dbReference type="EMBL" id="FUWJ01000015">
    <property type="protein sequence ID" value="SKA37720.1"/>
    <property type="molecule type" value="Genomic_DNA"/>
</dbReference>
<dbReference type="InterPro" id="IPR037481">
    <property type="entry name" value="LacX"/>
</dbReference>
<organism evidence="1 2">
    <name type="scientific">Enhydrobacter aerosaccus</name>
    <dbReference type="NCBI Taxonomy" id="225324"/>
    <lineage>
        <taxon>Bacteria</taxon>
        <taxon>Pseudomonadati</taxon>
        <taxon>Pseudomonadota</taxon>
        <taxon>Alphaproteobacteria</taxon>
        <taxon>Hyphomicrobiales</taxon>
        <taxon>Enhydrobacter</taxon>
    </lineage>
</organism>
<dbReference type="InterPro" id="IPR008183">
    <property type="entry name" value="Aldose_1/G6P_1-epimerase"/>
</dbReference>